<keyword evidence="7 8" id="KW-0472">Membrane</keyword>
<dbReference type="InterPro" id="IPR027417">
    <property type="entry name" value="P-loop_NTPase"/>
</dbReference>
<dbReference type="PANTHER" id="PTHR43394">
    <property type="entry name" value="ATP-DEPENDENT PERMEASE MDL1, MITOCHONDRIAL"/>
    <property type="match status" value="1"/>
</dbReference>
<evidence type="ECO:0000256" key="2">
    <source>
        <dbReference type="ARBA" id="ARBA00022448"/>
    </source>
</evidence>
<dbReference type="Pfam" id="PF00664">
    <property type="entry name" value="ABC_membrane"/>
    <property type="match status" value="2"/>
</dbReference>
<feature type="transmembrane region" description="Helical" evidence="8">
    <location>
        <begin position="884"/>
        <end position="903"/>
    </location>
</feature>
<keyword evidence="4" id="KW-0547">Nucleotide-binding</keyword>
<dbReference type="GO" id="GO:0015421">
    <property type="term" value="F:ABC-type oligopeptide transporter activity"/>
    <property type="evidence" value="ECO:0007669"/>
    <property type="project" value="TreeGrafter"/>
</dbReference>
<dbReference type="Pfam" id="PF00005">
    <property type="entry name" value="ABC_tran"/>
    <property type="match status" value="2"/>
</dbReference>
<evidence type="ECO:0000259" key="10">
    <source>
        <dbReference type="PROSITE" id="PS50929"/>
    </source>
</evidence>
<dbReference type="FunFam" id="3.40.50.300:FF:001471">
    <property type="entry name" value="P-loop containing nucleoside triphosphate hydrolase protein"/>
    <property type="match status" value="1"/>
</dbReference>
<dbReference type="CDD" id="cd03228">
    <property type="entry name" value="ABCC_MRP_Like"/>
    <property type="match status" value="1"/>
</dbReference>
<feature type="transmembrane region" description="Helical" evidence="8">
    <location>
        <begin position="909"/>
        <end position="930"/>
    </location>
</feature>
<dbReference type="GO" id="GO:0090374">
    <property type="term" value="P:oligopeptide export from mitochondrion"/>
    <property type="evidence" value="ECO:0007669"/>
    <property type="project" value="TreeGrafter"/>
</dbReference>
<dbReference type="InterPro" id="IPR003593">
    <property type="entry name" value="AAA+_ATPase"/>
</dbReference>
<dbReference type="EMBL" id="UFAJ01000593">
    <property type="protein sequence ID" value="SSD61172.1"/>
    <property type="molecule type" value="Genomic_DNA"/>
</dbReference>
<keyword evidence="2" id="KW-0813">Transport</keyword>
<feature type="transmembrane region" description="Helical" evidence="8">
    <location>
        <begin position="761"/>
        <end position="785"/>
    </location>
</feature>
<dbReference type="InterPro" id="IPR039421">
    <property type="entry name" value="Type_1_exporter"/>
</dbReference>
<dbReference type="SMART" id="SM00382">
    <property type="entry name" value="AAA"/>
    <property type="match status" value="2"/>
</dbReference>
<dbReference type="CDD" id="cd18578">
    <property type="entry name" value="ABC_6TM_Pgp_ABCB1_D2_like"/>
    <property type="match status" value="1"/>
</dbReference>
<evidence type="ECO:0000256" key="5">
    <source>
        <dbReference type="ARBA" id="ARBA00022840"/>
    </source>
</evidence>
<dbReference type="VEuPathDB" id="FungiDB:SCODWIG_02933"/>
<dbReference type="GO" id="GO:0016887">
    <property type="term" value="F:ATP hydrolysis activity"/>
    <property type="evidence" value="ECO:0007669"/>
    <property type="project" value="InterPro"/>
</dbReference>
<keyword evidence="12" id="KW-1185">Reference proteome</keyword>
<organism evidence="11 12">
    <name type="scientific">Saccharomycodes ludwigii</name>
    <dbReference type="NCBI Taxonomy" id="36035"/>
    <lineage>
        <taxon>Eukaryota</taxon>
        <taxon>Fungi</taxon>
        <taxon>Dikarya</taxon>
        <taxon>Ascomycota</taxon>
        <taxon>Saccharomycotina</taxon>
        <taxon>Saccharomycetes</taxon>
        <taxon>Saccharomycodales</taxon>
        <taxon>Saccharomycodaceae</taxon>
        <taxon>Saccharomycodes</taxon>
    </lineage>
</organism>
<feature type="transmembrane region" description="Helical" evidence="8">
    <location>
        <begin position="987"/>
        <end position="1010"/>
    </location>
</feature>
<reference evidence="12" key="1">
    <citation type="submission" date="2018-06" db="EMBL/GenBank/DDBJ databases">
        <authorList>
            <person name="Guldener U."/>
        </authorList>
    </citation>
    <scope>NUCLEOTIDE SEQUENCE [LARGE SCALE GENOMIC DNA]</scope>
    <source>
        <strain evidence="12">UTAD17</strain>
    </source>
</reference>
<proteinExistence type="predicted"/>
<evidence type="ECO:0000313" key="11">
    <source>
        <dbReference type="EMBL" id="SSD61172.1"/>
    </source>
</evidence>
<dbReference type="Gene3D" id="3.40.50.300">
    <property type="entry name" value="P-loop containing nucleotide triphosphate hydrolases"/>
    <property type="match status" value="2"/>
</dbReference>
<dbReference type="CDD" id="cd18577">
    <property type="entry name" value="ABC_6TM_Pgp_ABCB1_D1_like"/>
    <property type="match status" value="1"/>
</dbReference>
<evidence type="ECO:0000256" key="8">
    <source>
        <dbReference type="SAM" id="Phobius"/>
    </source>
</evidence>
<feature type="domain" description="ABC transporter" evidence="9">
    <location>
        <begin position="1095"/>
        <end position="1334"/>
    </location>
</feature>
<name>A0A376B944_9ASCO</name>
<dbReference type="InterPro" id="IPR011527">
    <property type="entry name" value="ABC1_TM_dom"/>
</dbReference>
<dbReference type="FunFam" id="3.40.50.300:FF:000604">
    <property type="entry name" value="ABC transporter B family member 28"/>
    <property type="match status" value="1"/>
</dbReference>
<dbReference type="Gene3D" id="1.20.1560.10">
    <property type="entry name" value="ABC transporter type 1, transmembrane domain"/>
    <property type="match status" value="2"/>
</dbReference>
<evidence type="ECO:0000256" key="7">
    <source>
        <dbReference type="ARBA" id="ARBA00023136"/>
    </source>
</evidence>
<feature type="domain" description="ABC transmembrane type-1" evidence="10">
    <location>
        <begin position="762"/>
        <end position="1052"/>
    </location>
</feature>
<keyword evidence="6 8" id="KW-1133">Transmembrane helix</keyword>
<evidence type="ECO:0000256" key="4">
    <source>
        <dbReference type="ARBA" id="ARBA00022741"/>
    </source>
</evidence>
<feature type="transmembrane region" description="Helical" evidence="8">
    <location>
        <begin position="33"/>
        <end position="54"/>
    </location>
</feature>
<dbReference type="PROSITE" id="PS50929">
    <property type="entry name" value="ABC_TM1F"/>
    <property type="match status" value="2"/>
</dbReference>
<dbReference type="PANTHER" id="PTHR43394:SF1">
    <property type="entry name" value="ATP-BINDING CASSETTE SUB-FAMILY B MEMBER 10, MITOCHONDRIAL"/>
    <property type="match status" value="1"/>
</dbReference>
<feature type="transmembrane region" description="Helical" evidence="8">
    <location>
        <begin position="85"/>
        <end position="106"/>
    </location>
</feature>
<evidence type="ECO:0000256" key="6">
    <source>
        <dbReference type="ARBA" id="ARBA00022989"/>
    </source>
</evidence>
<evidence type="ECO:0000256" key="1">
    <source>
        <dbReference type="ARBA" id="ARBA00004141"/>
    </source>
</evidence>
<dbReference type="InterPro" id="IPR003439">
    <property type="entry name" value="ABC_transporter-like_ATP-bd"/>
</dbReference>
<protein>
    <submittedName>
        <fullName evidence="11">Related to Alpha-factor-transporting ATPase</fullName>
    </submittedName>
</protein>
<dbReference type="PROSITE" id="PS00211">
    <property type="entry name" value="ABC_TRANSPORTER_1"/>
    <property type="match status" value="2"/>
</dbReference>
<keyword evidence="3 8" id="KW-0812">Transmembrane</keyword>
<dbReference type="GO" id="GO:0005743">
    <property type="term" value="C:mitochondrial inner membrane"/>
    <property type="evidence" value="ECO:0007669"/>
    <property type="project" value="TreeGrafter"/>
</dbReference>
<dbReference type="Proteomes" id="UP000262825">
    <property type="component" value="Unassembled WGS sequence"/>
</dbReference>
<dbReference type="InterPro" id="IPR036640">
    <property type="entry name" value="ABC1_TM_sf"/>
</dbReference>
<evidence type="ECO:0000313" key="12">
    <source>
        <dbReference type="Proteomes" id="UP000262825"/>
    </source>
</evidence>
<feature type="transmembrane region" description="Helical" evidence="8">
    <location>
        <begin position="161"/>
        <end position="180"/>
    </location>
</feature>
<feature type="domain" description="ABC transmembrane type-1" evidence="10">
    <location>
        <begin position="85"/>
        <end position="327"/>
    </location>
</feature>
<dbReference type="InterPro" id="IPR017871">
    <property type="entry name" value="ABC_transporter-like_CS"/>
</dbReference>
<dbReference type="GO" id="GO:0005524">
    <property type="term" value="F:ATP binding"/>
    <property type="evidence" value="ECO:0007669"/>
    <property type="project" value="UniProtKB-KW"/>
</dbReference>
<dbReference type="PROSITE" id="PS50893">
    <property type="entry name" value="ABC_TRANSPORTER_2"/>
    <property type="match status" value="2"/>
</dbReference>
<accession>A0A376B944</accession>
<comment type="subcellular location">
    <subcellularLocation>
        <location evidence="1">Membrane</location>
        <topology evidence="1">Multi-pass membrane protein</topology>
    </subcellularLocation>
</comment>
<dbReference type="SUPFAM" id="SSF52540">
    <property type="entry name" value="P-loop containing nucleoside triphosphate hydrolases"/>
    <property type="match status" value="2"/>
</dbReference>
<evidence type="ECO:0000259" key="9">
    <source>
        <dbReference type="PROSITE" id="PS50893"/>
    </source>
</evidence>
<gene>
    <name evidence="11" type="ORF">SCODWIG_02933</name>
</gene>
<sequence length="1337" mass="150785">MDKILNFQKHKTTSFLYSKNIYFFVDKSKDWKILLIISLTTIIQGIVPCIISILTGKCFGLLENTTSISLSSTGNINNQLTLKPMAILATGAAALPIAWVNIAKWMDLGERQSIRSRRRLLLGYLDKHMGWYDKEIKLSGSFTQTNRCVEELRNSSSQASAVIFQNFVTIISLILTAFTYSWSMTLVILASSPVIAIIASRCSTIIEKYTKLENNESMKGANKVLWCVDSQIMVKLFSTQMLELLNFRKIARNCNNYFIKYAFAFSLNQGCLRCLSLWMFVQGFWFANSQIKKNKLTTTNAMTCFSACVLLGATLVSSLHQIVALQRGKVALSQIQKQISINNSLEVQKFHAQQLISYVNPSCNIEFKGVSFSYPSRKTDLVLNHINISFQKNCTTFIIGKSGSGKSTLGNLLLKLYDNYEGSIILDGINLAAIDKDWLFSNITYVEQKCTLFNDTIKNNILMGSEDPTTVNNSLLKHSCQLALLENVLLNLPEGLNTIIGTNGISLSGGQQQKVALARAFYRNTPILILDEALSALDIVQRDLIMKAIRNHRAGKTTVILTHDLTQISSEDFVYLLENGEVKEFGLQKNLLKDVNSKLANYWFLQNIKTGQEEAKTPISHQTTVLDPNSSIYLQKNFTSSKISELKECLNDDDDLSATETITVPFYKENEKALSPGYLQKQADRNSILCGPDITGVLPEPFSILGKENNTSVNLKKSKNEKKRKRKTDVESGDVLGRLDPLPMKKVLFIMFSTIKHKKTLAIGLIFAIATGVTNPVFSFCFSKLLTAVVPNQENTNVGTAEYLIKWSLILFTVSFIDGVCTFFEKFLLNYCSEYWIMDLRILAMKKILDQDMLWYSAELNKASEISALLLNDLRDLRILASDFLGIILKLVLLAFIGLTWAIVVGWKLSLVCISLFPMFILFSGVYGSILQKHENNYKSAVSDLENKSYEIITSIKTIRILRLESYFLGQYAQIESKLKKIGRARAWATGFGVSVLATLTIAIQSIIYYYGLKLVITKEYSVEKMFETLTLLLFTIMSSNSLINSIPELSRGQRAATYVFNIIDSPILTERKDANPVRKRQYLIRNKVNGEKLIQVKNLSFSYPQLNCTLSANIYKNLNLTVNFNEKVGIVGDSGCGKSTLLSLFTKLYFVSNNTIFVDGTDINFWDINALRNNIGLVQQTPKFFQGTVRENLLYGLPVKMFNDWEIHESLKATNIYDFVMALPRRLDTEIDTNLMSGGQLQRLAISRSLLHNPVLLLLDECTSALDAFNADKIEQMIKNKIRNKSVLIVTHSKSMMKICDRLLVMKEGVICEEGTFSELMEKKGELYRIFNLDLQ</sequence>
<evidence type="ECO:0000256" key="3">
    <source>
        <dbReference type="ARBA" id="ARBA00022692"/>
    </source>
</evidence>
<keyword evidence="5" id="KW-0067">ATP-binding</keyword>
<feature type="domain" description="ABC transporter" evidence="9">
    <location>
        <begin position="365"/>
        <end position="604"/>
    </location>
</feature>
<dbReference type="SUPFAM" id="SSF90123">
    <property type="entry name" value="ABC transporter transmembrane region"/>
    <property type="match status" value="2"/>
</dbReference>